<name>A0ABV7JUM1_9ALTE</name>
<dbReference type="CDD" id="cd04301">
    <property type="entry name" value="NAT_SF"/>
    <property type="match status" value="1"/>
</dbReference>
<evidence type="ECO:0000256" key="2">
    <source>
        <dbReference type="ARBA" id="ARBA00023315"/>
    </source>
</evidence>
<evidence type="ECO:0000313" key="4">
    <source>
        <dbReference type="EMBL" id="MFC3201785.1"/>
    </source>
</evidence>
<keyword evidence="1" id="KW-0808">Transferase</keyword>
<dbReference type="InterPro" id="IPR000182">
    <property type="entry name" value="GNAT_dom"/>
</dbReference>
<protein>
    <submittedName>
        <fullName evidence="4">GNAT family N-acetyltransferase</fullName>
    </submittedName>
</protein>
<feature type="domain" description="N-acetyltransferase" evidence="3">
    <location>
        <begin position="1"/>
        <end position="137"/>
    </location>
</feature>
<gene>
    <name evidence="4" type="ORF">ACFOEW_08145</name>
</gene>
<dbReference type="InterPro" id="IPR050680">
    <property type="entry name" value="YpeA/RimI_acetyltransf"/>
</dbReference>
<dbReference type="PANTHER" id="PTHR43420">
    <property type="entry name" value="ACETYLTRANSFERASE"/>
    <property type="match status" value="1"/>
</dbReference>
<dbReference type="PROSITE" id="PS51186">
    <property type="entry name" value="GNAT"/>
    <property type="match status" value="1"/>
</dbReference>
<dbReference type="PANTHER" id="PTHR43420:SF12">
    <property type="entry name" value="N-ACETYLTRANSFERASE DOMAIN-CONTAINING PROTEIN"/>
    <property type="match status" value="1"/>
</dbReference>
<sequence>MALTIREIDWQDTLSVRHHVLWPDKPVSFSRVDGDETATHYGAFTDGILVCVASIYLSEDSARLRKFATLPDYQGRGIGRQVLAKAIEQLKHQNIKRFWCDARTTATAFYQKFGLSVEGREFVKSGVSYFRMSVSWPEAN</sequence>
<organism evidence="4 5">
    <name type="scientific">Alteromonas oceani</name>
    <dbReference type="NCBI Taxonomy" id="2071609"/>
    <lineage>
        <taxon>Bacteria</taxon>
        <taxon>Pseudomonadati</taxon>
        <taxon>Pseudomonadota</taxon>
        <taxon>Gammaproteobacteria</taxon>
        <taxon>Alteromonadales</taxon>
        <taxon>Alteromonadaceae</taxon>
        <taxon>Alteromonas/Salinimonas group</taxon>
        <taxon>Alteromonas</taxon>
    </lineage>
</organism>
<dbReference type="RefSeq" id="WP_123323405.1">
    <property type="nucleotide sequence ID" value="NZ_JBHRSX010000016.1"/>
</dbReference>
<evidence type="ECO:0000313" key="5">
    <source>
        <dbReference type="Proteomes" id="UP001595477"/>
    </source>
</evidence>
<evidence type="ECO:0000256" key="1">
    <source>
        <dbReference type="ARBA" id="ARBA00022679"/>
    </source>
</evidence>
<dbReference type="SUPFAM" id="SSF55729">
    <property type="entry name" value="Acyl-CoA N-acyltransferases (Nat)"/>
    <property type="match status" value="1"/>
</dbReference>
<dbReference type="InterPro" id="IPR016181">
    <property type="entry name" value="Acyl_CoA_acyltransferase"/>
</dbReference>
<keyword evidence="2" id="KW-0012">Acyltransferase</keyword>
<dbReference type="EMBL" id="JBHRSX010000016">
    <property type="protein sequence ID" value="MFC3201785.1"/>
    <property type="molecule type" value="Genomic_DNA"/>
</dbReference>
<dbReference type="Gene3D" id="3.40.630.30">
    <property type="match status" value="1"/>
</dbReference>
<comment type="caution">
    <text evidence="4">The sequence shown here is derived from an EMBL/GenBank/DDBJ whole genome shotgun (WGS) entry which is preliminary data.</text>
</comment>
<evidence type="ECO:0000259" key="3">
    <source>
        <dbReference type="PROSITE" id="PS51186"/>
    </source>
</evidence>
<keyword evidence="5" id="KW-1185">Reference proteome</keyword>
<proteinExistence type="predicted"/>
<accession>A0ABV7JUM1</accession>
<reference evidence="5" key="1">
    <citation type="journal article" date="2019" name="Int. J. Syst. Evol. Microbiol.">
        <title>The Global Catalogue of Microorganisms (GCM) 10K type strain sequencing project: providing services to taxonomists for standard genome sequencing and annotation.</title>
        <authorList>
            <consortium name="The Broad Institute Genomics Platform"/>
            <consortium name="The Broad Institute Genome Sequencing Center for Infectious Disease"/>
            <person name="Wu L."/>
            <person name="Ma J."/>
        </authorList>
    </citation>
    <scope>NUCLEOTIDE SEQUENCE [LARGE SCALE GENOMIC DNA]</scope>
    <source>
        <strain evidence="5">KCTC 52449</strain>
    </source>
</reference>
<dbReference type="Proteomes" id="UP001595477">
    <property type="component" value="Unassembled WGS sequence"/>
</dbReference>
<dbReference type="Pfam" id="PF13673">
    <property type="entry name" value="Acetyltransf_10"/>
    <property type="match status" value="1"/>
</dbReference>